<sequence>MQSTSSARLVTVFWQISLRYLSFPTSVRKMDDTDSSQHHRQAVQGMLHMIDTNLMSASDSRQQLAIIQAHIREHAYYKRTRQGQVVTRTGPDCKLLLSQVACESHLSRLKGAKETMLDVLFRIGSSGLPEAVLNKYNYNPTTFDPTTLPGPLPDTNHLGVRPSTKDDHTTPHHVPPDQNDDASDDVRGEDEIFAEATSSATENDALLPMPAPTTQQHALWTLLQDIDATSHLADHAEWKYRDHITRIASYKLLIKQFSLVHRRYSVIYPYTAEALHGSLKAQYKARKLPELRQTPFSRIYKLGSKAFEPTYVAKLKRSHEMVIDATKRPRYSSLPRYSTSVQVLAELNGDPEELIPLRGDGEDKRVSQSDIDIDHTSRSSSLTSASWHDAESTSSDSQSSELNVTLRKSTITEKLNTPPSHPTSSPLTNLAAFSAEPTRPNLALWESDFSDLSEHITQAVSSLFTNLNLPLGQVSPYIPPSALSLRSVLAARLGGDFQSACTTFRESDSFSAFHVTQCLIAALIHEHLLKEKLDWQRALCIQLGWSKIEDVQNLFTMLRDPSQNAVAREKHLPRRFAQAILKSTDNDHDGAVLPQFMQRVAGQLTGDLAPYIETLVQIAALLNQEKIHAYETWLEQFGEDIAAIVTSAAELKLKLTSSEIDHGFFWPIAGEKFNGDIHKAIGASGNSVAFTVMPGMRLVEGESTAVLPAHVVCCSGEEEET</sequence>
<comment type="caution">
    <text evidence="2">The sequence shown here is derived from an EMBL/GenBank/DDBJ whole genome shotgun (WGS) entry which is preliminary data.</text>
</comment>
<feature type="region of interest" description="Disordered" evidence="1">
    <location>
        <begin position="352"/>
        <end position="404"/>
    </location>
</feature>
<dbReference type="OrthoDB" id="3649962at2759"/>
<feature type="compositionally biased region" description="Low complexity" evidence="1">
    <location>
        <begin position="144"/>
        <end position="155"/>
    </location>
</feature>
<evidence type="ECO:0000256" key="1">
    <source>
        <dbReference type="SAM" id="MobiDB-lite"/>
    </source>
</evidence>
<dbReference type="AlphaFoldDB" id="A0A8H6RRD6"/>
<dbReference type="EMBL" id="JABCIY010000036">
    <property type="protein sequence ID" value="KAF7195814.1"/>
    <property type="molecule type" value="Genomic_DNA"/>
</dbReference>
<name>A0A8H6RRD6_9PEZI</name>
<accession>A0A8H6RRD6</accession>
<dbReference type="Proteomes" id="UP000660729">
    <property type="component" value="Unassembled WGS sequence"/>
</dbReference>
<evidence type="ECO:0000313" key="3">
    <source>
        <dbReference type="Proteomes" id="UP000660729"/>
    </source>
</evidence>
<proteinExistence type="predicted"/>
<protein>
    <submittedName>
        <fullName evidence="2">Uncharacterized protein</fullName>
    </submittedName>
</protein>
<gene>
    <name evidence="2" type="ORF">HII31_02831</name>
</gene>
<reference evidence="2" key="1">
    <citation type="submission" date="2020-04" db="EMBL/GenBank/DDBJ databases">
        <title>Draft genome resource of the tomato pathogen Pseudocercospora fuligena.</title>
        <authorList>
            <person name="Zaccaron A."/>
        </authorList>
    </citation>
    <scope>NUCLEOTIDE SEQUENCE</scope>
    <source>
        <strain evidence="2">PF001</strain>
    </source>
</reference>
<evidence type="ECO:0000313" key="2">
    <source>
        <dbReference type="EMBL" id="KAF7195814.1"/>
    </source>
</evidence>
<feature type="region of interest" description="Disordered" evidence="1">
    <location>
        <begin position="144"/>
        <end position="185"/>
    </location>
</feature>
<feature type="compositionally biased region" description="Basic and acidic residues" evidence="1">
    <location>
        <begin position="359"/>
        <end position="377"/>
    </location>
</feature>
<keyword evidence="3" id="KW-1185">Reference proteome</keyword>
<feature type="compositionally biased region" description="Low complexity" evidence="1">
    <location>
        <begin position="378"/>
        <end position="400"/>
    </location>
</feature>
<organism evidence="2 3">
    <name type="scientific">Pseudocercospora fuligena</name>
    <dbReference type="NCBI Taxonomy" id="685502"/>
    <lineage>
        <taxon>Eukaryota</taxon>
        <taxon>Fungi</taxon>
        <taxon>Dikarya</taxon>
        <taxon>Ascomycota</taxon>
        <taxon>Pezizomycotina</taxon>
        <taxon>Dothideomycetes</taxon>
        <taxon>Dothideomycetidae</taxon>
        <taxon>Mycosphaerellales</taxon>
        <taxon>Mycosphaerellaceae</taxon>
        <taxon>Pseudocercospora</taxon>
    </lineage>
</organism>